<comment type="caution">
    <text evidence="1">The sequence shown here is derived from an EMBL/GenBank/DDBJ whole genome shotgun (WGS) entry which is preliminary data.</text>
</comment>
<accession>A0A1X0ZZ97</accession>
<dbReference type="OrthoDB" id="7068205at2"/>
<dbReference type="EMBL" id="NBWC01000012">
    <property type="protein sequence ID" value="ORL64917.1"/>
    <property type="molecule type" value="Genomic_DNA"/>
</dbReference>
<evidence type="ECO:0000313" key="2">
    <source>
        <dbReference type="Proteomes" id="UP000193675"/>
    </source>
</evidence>
<protein>
    <submittedName>
        <fullName evidence="1">Uncharacterized protein</fullName>
    </submittedName>
</protein>
<sequence length="113" mass="12366">MRLTDHALAPGNEYHFESSDEYCAPTLVERAAKAVATTIRLDAAGQAQLQAIVELEKLRYAFATGDADLKAHGQQIQAIRNTLIQAHGREPFDNGAVEKAFYKALNQAYGYVG</sequence>
<reference evidence="1 2" key="1">
    <citation type="submission" date="2017-04" db="EMBL/GenBank/DDBJ databases">
        <title>Presence of VIM-2 positive Pseudomonas species in chickens and their surrounding environment.</title>
        <authorList>
            <person name="Zhang R."/>
        </authorList>
    </citation>
    <scope>NUCLEOTIDE SEQUENCE [LARGE SCALE GENOMIC DNA]</scope>
    <source>
        <strain evidence="1 2">DZ-C18</strain>
    </source>
</reference>
<evidence type="ECO:0000313" key="1">
    <source>
        <dbReference type="EMBL" id="ORL64917.1"/>
    </source>
</evidence>
<dbReference type="Proteomes" id="UP000193675">
    <property type="component" value="Unassembled WGS sequence"/>
</dbReference>
<dbReference type="RefSeq" id="WP_084855580.1">
    <property type="nucleotide sequence ID" value="NZ_JAOTEI010000154.1"/>
</dbReference>
<organism evidence="1 2">
    <name type="scientific">Pseudomonas putida</name>
    <name type="common">Arthrobacter siderocapsulatus</name>
    <dbReference type="NCBI Taxonomy" id="303"/>
    <lineage>
        <taxon>Bacteria</taxon>
        <taxon>Pseudomonadati</taxon>
        <taxon>Pseudomonadota</taxon>
        <taxon>Gammaproteobacteria</taxon>
        <taxon>Pseudomonadales</taxon>
        <taxon>Pseudomonadaceae</taxon>
        <taxon>Pseudomonas</taxon>
    </lineage>
</organism>
<gene>
    <name evidence="1" type="ORF">B7H17_09260</name>
</gene>
<dbReference type="AlphaFoldDB" id="A0A1X0ZZ97"/>
<proteinExistence type="predicted"/>
<name>A0A1X0ZZ97_PSEPU</name>